<gene>
    <name evidence="1" type="ORF">TVAG_402130</name>
</gene>
<dbReference type="Proteomes" id="UP000001542">
    <property type="component" value="Unassembled WGS sequence"/>
</dbReference>
<reference evidence="1" key="1">
    <citation type="submission" date="2006-10" db="EMBL/GenBank/DDBJ databases">
        <authorList>
            <person name="Amadeo P."/>
            <person name="Zhao Q."/>
            <person name="Wortman J."/>
            <person name="Fraser-Liggett C."/>
            <person name="Carlton J."/>
        </authorList>
    </citation>
    <scope>NUCLEOTIDE SEQUENCE</scope>
    <source>
        <strain evidence="1">G3</strain>
    </source>
</reference>
<dbReference type="VEuPathDB" id="TrichDB:TVAGG3_0271640"/>
<dbReference type="InParanoid" id="A2DHX0"/>
<reference evidence="1" key="2">
    <citation type="journal article" date="2007" name="Science">
        <title>Draft genome sequence of the sexually transmitted pathogen Trichomonas vaginalis.</title>
        <authorList>
            <person name="Carlton J.M."/>
            <person name="Hirt R.P."/>
            <person name="Silva J.C."/>
            <person name="Delcher A.L."/>
            <person name="Schatz M."/>
            <person name="Zhao Q."/>
            <person name="Wortman J.R."/>
            <person name="Bidwell S.L."/>
            <person name="Alsmark U.C.M."/>
            <person name="Besteiro S."/>
            <person name="Sicheritz-Ponten T."/>
            <person name="Noel C.J."/>
            <person name="Dacks J.B."/>
            <person name="Foster P.G."/>
            <person name="Simillion C."/>
            <person name="Van de Peer Y."/>
            <person name="Miranda-Saavedra D."/>
            <person name="Barton G.J."/>
            <person name="Westrop G.D."/>
            <person name="Mueller S."/>
            <person name="Dessi D."/>
            <person name="Fiori P.L."/>
            <person name="Ren Q."/>
            <person name="Paulsen I."/>
            <person name="Zhang H."/>
            <person name="Bastida-Corcuera F.D."/>
            <person name="Simoes-Barbosa A."/>
            <person name="Brown M.T."/>
            <person name="Hayes R.D."/>
            <person name="Mukherjee M."/>
            <person name="Okumura C.Y."/>
            <person name="Schneider R."/>
            <person name="Smith A.J."/>
            <person name="Vanacova S."/>
            <person name="Villalvazo M."/>
            <person name="Haas B.J."/>
            <person name="Pertea M."/>
            <person name="Feldblyum T.V."/>
            <person name="Utterback T.R."/>
            <person name="Shu C.L."/>
            <person name="Osoegawa K."/>
            <person name="de Jong P.J."/>
            <person name="Hrdy I."/>
            <person name="Horvathova L."/>
            <person name="Zubacova Z."/>
            <person name="Dolezal P."/>
            <person name="Malik S.B."/>
            <person name="Logsdon J.M. Jr."/>
            <person name="Henze K."/>
            <person name="Gupta A."/>
            <person name="Wang C.C."/>
            <person name="Dunne R.L."/>
            <person name="Upcroft J.A."/>
            <person name="Upcroft P."/>
            <person name="White O."/>
            <person name="Salzberg S.L."/>
            <person name="Tang P."/>
            <person name="Chiu C.-H."/>
            <person name="Lee Y.-S."/>
            <person name="Embley T.M."/>
            <person name="Coombs G.H."/>
            <person name="Mottram J.C."/>
            <person name="Tachezy J."/>
            <person name="Fraser-Liggett C.M."/>
            <person name="Johnson P.J."/>
        </authorList>
    </citation>
    <scope>NUCLEOTIDE SEQUENCE [LARGE SCALE GENOMIC DNA]</scope>
    <source>
        <strain evidence="1">G3</strain>
    </source>
</reference>
<proteinExistence type="predicted"/>
<accession>A2DHX0</accession>
<keyword evidence="2" id="KW-1185">Reference proteome</keyword>
<name>A2DHX0_TRIV3</name>
<protein>
    <submittedName>
        <fullName evidence="1">Uncharacterized protein</fullName>
    </submittedName>
</protein>
<dbReference type="AlphaFoldDB" id="A2DHX0"/>
<evidence type="ECO:0000313" key="2">
    <source>
        <dbReference type="Proteomes" id="UP000001542"/>
    </source>
</evidence>
<dbReference type="VEuPathDB" id="TrichDB:TVAG_402130"/>
<evidence type="ECO:0000313" key="1">
    <source>
        <dbReference type="EMBL" id="EAY19959.1"/>
    </source>
</evidence>
<dbReference type="RefSeq" id="XP_001580945.1">
    <property type="nucleotide sequence ID" value="XM_001580895.1"/>
</dbReference>
<organism evidence="1 2">
    <name type="scientific">Trichomonas vaginalis (strain ATCC PRA-98 / G3)</name>
    <dbReference type="NCBI Taxonomy" id="412133"/>
    <lineage>
        <taxon>Eukaryota</taxon>
        <taxon>Metamonada</taxon>
        <taxon>Parabasalia</taxon>
        <taxon>Trichomonadida</taxon>
        <taxon>Trichomonadidae</taxon>
        <taxon>Trichomonas</taxon>
    </lineage>
</organism>
<dbReference type="EMBL" id="DS113202">
    <property type="protein sequence ID" value="EAY19959.1"/>
    <property type="molecule type" value="Genomic_DNA"/>
</dbReference>
<dbReference type="KEGG" id="tva:5465490"/>
<sequence length="977" mass="113026">MLRLLETPDLVLAQTVKFLCSDDGSFHVLRDMVNESPPTQLVSTFSYLSYWISDSLSKHKSKYNDTKTQQCLQLLNLISTKVPPIILINGAFDLNWGISQPHWALHEFYQRINKRITIIRSYLKPQSAFGQIYPFPLNSEFKEDFWRTFNPNLSIDIGTDQDYIFAAKIHFKRLLRNRVPIQLFKPLLDTPSMKKVLTQAIIEVLNETNENPNITHIQSISTFSLLFLYIFSFSLSNDIDAQMLCEYIQTCDYLSPGLALGIICHISTTICLYNYLMPKEFIENPGSDKSHYVIYDHSNDTELDSFFQSIPEMFTTYFKPPTTNQNQEINSTVKNDINSFLTYIHDPNTMKVQKFKAIFEFAKNHEITPIYTVTISFYVSLRFLIIVPRMFEHFNNPNICKFFMSIISFITPVCDTSIQQLFNNPVTEDYNIIDKNLYLLIRAIGTRMLTLVINLPMEISIPFCLDSLNRYTNTQKITAGDYHHIFRRILSADFPVLGPATLESLEKCRDIVILSMYVEALTSTVHTHTCKGRDSLRSLRQKILDRLPIQADPTMPYLLITEFRGTSRDEFNEVSCNIFADVISMKLDSPREVNMNNCLFCVFSASMRKKFFAEYVVHFLENHLNNDRKDVSEQDPLPLTESEICIPLAQMCLPRLLTENFIDLANELSIILGYHMKNDDLMLHWLTKFTAQYRQYLTPEVKRSLRTPMIDRYQSKLPKGVDFKKENVYEFADQLVKAENTIVFDADTLFAEYTSPYLLQQAIIRSFILLSPQSDIGIVKLLTMPLYEVKFWPNRNEGVIELAKLASTMSTSILHDYFRELMGRSPCDSAMISGRIFLSMVRIDVFEIICETCSTYIEKNAEKLDYFMRMALPSFHRLYGNPQSAKDFLCGLLVSITPQTPRSLQEAVIDAVGLIYLKLKLFDFRKEIINSAMSFEPDLKAVFACSLDPDIANQRVSDLFKTKEVPFKMKKSMMEMI</sequence>